<keyword evidence="2" id="KW-1185">Reference proteome</keyword>
<sequence length="324" mass="36246">METLPPELIAMVVGHVSHRKSLESLSLVSSIFRDPAQQRLLRALKLCLERRPNSTLARKTFLEASSRFNLRPRLAAYVVDLNISFGRVKSLEDSQLSLVQQVLSQLGSAPRVELLTIPWNNSPRIVAVVEHWISSGAGFKQVTLWDFYVVPDGVLHSALVTTRSLKLKNYEPEPMQSQRIQGSVELPVSRVSYPTPRQESPSAYVGLLRYVPLISFVRSLTALARLLSMLLSPRLAPTLSNITITVRFDGTSPMEPLPVAQMRLLDDLLSSHPSLAHVVWPSRGFIFRRNSQHAWTPFVSAFANMVYQAMPKTAGKRMLVVGET</sequence>
<dbReference type="Proteomes" id="UP000815677">
    <property type="component" value="Unassembled WGS sequence"/>
</dbReference>
<evidence type="ECO:0008006" key="3">
    <source>
        <dbReference type="Google" id="ProtNLM"/>
    </source>
</evidence>
<reference evidence="1" key="1">
    <citation type="submission" date="2014-09" db="EMBL/GenBank/DDBJ databases">
        <title>Genome sequence of the luminous mushroom Mycena chlorophos for searching fungal bioluminescence genes.</title>
        <authorList>
            <person name="Tanaka Y."/>
            <person name="Kasuga D."/>
            <person name="Oba Y."/>
            <person name="Hase S."/>
            <person name="Sato K."/>
            <person name="Oba Y."/>
            <person name="Sakakibara Y."/>
        </authorList>
    </citation>
    <scope>NUCLEOTIDE SEQUENCE</scope>
</reference>
<evidence type="ECO:0000313" key="2">
    <source>
        <dbReference type="Proteomes" id="UP000815677"/>
    </source>
</evidence>
<name>A0ABQ0LAH3_MYCCL</name>
<proteinExistence type="predicted"/>
<gene>
    <name evidence="1" type="ORF">MCHLO_05561</name>
</gene>
<accession>A0ABQ0LAH3</accession>
<protein>
    <recommendedName>
        <fullName evidence="3">F-box domain-containing protein</fullName>
    </recommendedName>
</protein>
<dbReference type="EMBL" id="DF844271">
    <property type="protein sequence ID" value="GAT48128.1"/>
    <property type="molecule type" value="Genomic_DNA"/>
</dbReference>
<organism evidence="1 2">
    <name type="scientific">Mycena chlorophos</name>
    <name type="common">Agaric fungus</name>
    <name type="synonym">Agaricus chlorophos</name>
    <dbReference type="NCBI Taxonomy" id="658473"/>
    <lineage>
        <taxon>Eukaryota</taxon>
        <taxon>Fungi</taxon>
        <taxon>Dikarya</taxon>
        <taxon>Basidiomycota</taxon>
        <taxon>Agaricomycotina</taxon>
        <taxon>Agaricomycetes</taxon>
        <taxon>Agaricomycetidae</taxon>
        <taxon>Agaricales</taxon>
        <taxon>Marasmiineae</taxon>
        <taxon>Mycenaceae</taxon>
        <taxon>Mycena</taxon>
    </lineage>
</organism>
<evidence type="ECO:0000313" key="1">
    <source>
        <dbReference type="EMBL" id="GAT48128.1"/>
    </source>
</evidence>